<dbReference type="SUPFAM" id="SSF51735">
    <property type="entry name" value="NAD(P)-binding Rossmann-fold domains"/>
    <property type="match status" value="1"/>
</dbReference>
<dbReference type="Gene3D" id="3.40.50.720">
    <property type="entry name" value="NAD(P)-binding Rossmann-like Domain"/>
    <property type="match status" value="1"/>
</dbReference>
<accession>A0AA95H5Q6</accession>
<dbReference type="InterPro" id="IPR002347">
    <property type="entry name" value="SDR_fam"/>
</dbReference>
<dbReference type="InterPro" id="IPR051468">
    <property type="entry name" value="Fungal_SecMetab_SDRs"/>
</dbReference>
<dbReference type="GO" id="GO:0005737">
    <property type="term" value="C:cytoplasm"/>
    <property type="evidence" value="ECO:0007669"/>
    <property type="project" value="TreeGrafter"/>
</dbReference>
<dbReference type="PRINTS" id="PR00081">
    <property type="entry name" value="GDHRDH"/>
</dbReference>
<name>A0AA95H5Q6_9GAMM</name>
<sequence>MKNLTKAQRVLHDRVLIESTQRCQQEPFFNSQGQRYHTPFQALLPVPHAKLIKPTKCYVCKQPFQALHHFYHRLCPSCAAENYARRSDTADLTGYHALLTGGRIKIGFDIALMLLRAGATVLLTTRFANNAYQRFQAQPDFAEWQARLYVYGIDFRSLEAVQQLIVDVQNVFPKLDILINNAAQTITRPVDYYLPLIQQEAHCLPHTKQILQWAHPTNANALAVSQPQAIALDEFNEPLDLREHNSWRETLATVPTRELVETQVVNSIVPFMLCSQLKPLFMRSQNRRFIVNVSAMEGQFNRFNKTHYHPHTNMAKAALNMLTRTAAMDYVRDEIYMNSVDTGWVTIEDPFATRQKNRLSGMVPPLDCVDGAARVLAPIWDAMRGNLYYGLFLKDYQPTRW</sequence>
<dbReference type="AlphaFoldDB" id="A0AA95H5Q6"/>
<proteinExistence type="predicted"/>
<dbReference type="EMBL" id="CP124755">
    <property type="protein sequence ID" value="WGZ90043.1"/>
    <property type="molecule type" value="Genomic_DNA"/>
</dbReference>
<dbReference type="EC" id="1.-.-.-" evidence="1"/>
<dbReference type="InterPro" id="IPR036291">
    <property type="entry name" value="NAD(P)-bd_dom_sf"/>
</dbReference>
<dbReference type="PANTHER" id="PTHR43544">
    <property type="entry name" value="SHORT-CHAIN DEHYDROGENASE/REDUCTASE"/>
    <property type="match status" value="1"/>
</dbReference>
<dbReference type="PANTHER" id="PTHR43544:SF2">
    <property type="entry name" value="OXIDOREDUCTASE"/>
    <property type="match status" value="1"/>
</dbReference>
<dbReference type="GO" id="GO:0016491">
    <property type="term" value="F:oxidoreductase activity"/>
    <property type="evidence" value="ECO:0007669"/>
    <property type="project" value="UniProtKB-KW"/>
</dbReference>
<dbReference type="CDD" id="cd05233">
    <property type="entry name" value="SDR_c"/>
    <property type="match status" value="1"/>
</dbReference>
<gene>
    <name evidence="1" type="ORF">QJT80_11100</name>
</gene>
<dbReference type="KEGG" id="tdu:QJT80_11100"/>
<dbReference type="Proteomes" id="UP001300672">
    <property type="component" value="Chromosome"/>
</dbReference>
<keyword evidence="1" id="KW-0560">Oxidoreductase</keyword>
<protein>
    <submittedName>
        <fullName evidence="1">SDR family oxidoreductase</fullName>
        <ecNumber evidence="1">1.-.-.-</ecNumber>
    </submittedName>
</protein>
<reference evidence="1" key="2">
    <citation type="submission" date="2023-04" db="EMBL/GenBank/DDBJ databases">
        <authorList>
            <person name="Beletskiy A.V."/>
            <person name="Mardanov A.V."/>
            <person name="Ravin N.V."/>
        </authorList>
    </citation>
    <scope>NUCLEOTIDE SEQUENCE</scope>
    <source>
        <strain evidence="1">GKL-01</strain>
    </source>
</reference>
<dbReference type="Pfam" id="PF13561">
    <property type="entry name" value="adh_short_C2"/>
    <property type="match status" value="1"/>
</dbReference>
<evidence type="ECO:0000313" key="1">
    <source>
        <dbReference type="EMBL" id="WGZ90043.1"/>
    </source>
</evidence>
<organism evidence="1">
    <name type="scientific">Candidatus Thiocaldithrix dubininis</name>
    <dbReference type="NCBI Taxonomy" id="3080823"/>
    <lineage>
        <taxon>Bacteria</taxon>
        <taxon>Pseudomonadati</taxon>
        <taxon>Pseudomonadota</taxon>
        <taxon>Gammaproteobacteria</taxon>
        <taxon>Thiotrichales</taxon>
        <taxon>Thiotrichaceae</taxon>
        <taxon>Candidatus Thiocaldithrix</taxon>
    </lineage>
</organism>
<dbReference type="Pfam" id="PF00106">
    <property type="entry name" value="adh_short"/>
    <property type="match status" value="1"/>
</dbReference>
<reference evidence="1" key="1">
    <citation type="journal article" date="2023" name="Int. J. Mol. Sci.">
        <title>Metagenomics Revealed a New Genus 'Candidatus Thiocaldithrix dubininis' gen. nov., sp. nov. and a New Species 'Candidatus Thiothrix putei' sp. nov. in the Family Thiotrichaceae, Some Members of Which Have Traits of Both Na+- and H+-Motive Energetics.</title>
        <authorList>
            <person name="Ravin N.V."/>
            <person name="Muntyan M.S."/>
            <person name="Smolyakov D.D."/>
            <person name="Rudenko T.S."/>
            <person name="Beletsky A.V."/>
            <person name="Mardanov A.V."/>
            <person name="Grabovich M.Y."/>
        </authorList>
    </citation>
    <scope>NUCLEOTIDE SEQUENCE</scope>
    <source>
        <strain evidence="1">GKL-01</strain>
    </source>
</reference>